<dbReference type="SUPFAM" id="SSF55729">
    <property type="entry name" value="Acyl-CoA N-acyltransferases (Nat)"/>
    <property type="match status" value="1"/>
</dbReference>
<gene>
    <name evidence="2" type="ORF">ACFFPJ_02420</name>
</gene>
<comment type="caution">
    <text evidence="2">The sequence shown here is derived from an EMBL/GenBank/DDBJ whole genome shotgun (WGS) entry which is preliminary data.</text>
</comment>
<name>A0ABV5SZZ8_9MICO</name>
<evidence type="ECO:0000259" key="1">
    <source>
        <dbReference type="PROSITE" id="PS51729"/>
    </source>
</evidence>
<proteinExistence type="predicted"/>
<reference evidence="2 3" key="1">
    <citation type="submission" date="2024-09" db="EMBL/GenBank/DDBJ databases">
        <authorList>
            <person name="Sun Q."/>
            <person name="Mori K."/>
        </authorList>
    </citation>
    <scope>NUCLEOTIDE SEQUENCE [LARGE SCALE GENOMIC DNA]</scope>
    <source>
        <strain evidence="2 3">JCM 1342</strain>
    </source>
</reference>
<evidence type="ECO:0000313" key="3">
    <source>
        <dbReference type="Proteomes" id="UP001589611"/>
    </source>
</evidence>
<dbReference type="Pfam" id="PF14542">
    <property type="entry name" value="Acetyltransf_CG"/>
    <property type="match status" value="1"/>
</dbReference>
<dbReference type="InterPro" id="IPR031165">
    <property type="entry name" value="GNAT_YJDJ"/>
</dbReference>
<accession>A0ABV5SZZ8</accession>
<dbReference type="Proteomes" id="UP001589611">
    <property type="component" value="Unassembled WGS sequence"/>
</dbReference>
<organism evidence="2 3">
    <name type="scientific">Microbacterium terregens</name>
    <dbReference type="NCBI Taxonomy" id="69363"/>
    <lineage>
        <taxon>Bacteria</taxon>
        <taxon>Bacillati</taxon>
        <taxon>Actinomycetota</taxon>
        <taxon>Actinomycetes</taxon>
        <taxon>Micrococcales</taxon>
        <taxon>Microbacteriaceae</taxon>
        <taxon>Microbacterium</taxon>
    </lineage>
</organism>
<dbReference type="InterPro" id="IPR016181">
    <property type="entry name" value="Acyl_CoA_acyltransferase"/>
</dbReference>
<dbReference type="Gene3D" id="3.40.630.30">
    <property type="match status" value="1"/>
</dbReference>
<feature type="domain" description="N-acetyltransferase" evidence="1">
    <location>
        <begin position="18"/>
        <end position="107"/>
    </location>
</feature>
<dbReference type="RefSeq" id="WP_344711433.1">
    <property type="nucleotide sequence ID" value="NZ_BAAAWH010000001.1"/>
</dbReference>
<dbReference type="PANTHER" id="PTHR31435:SF10">
    <property type="entry name" value="BSR4717 PROTEIN"/>
    <property type="match status" value="1"/>
</dbReference>
<dbReference type="InterPro" id="IPR045057">
    <property type="entry name" value="Gcn5-rel_NAT"/>
</dbReference>
<sequence length="114" mass="12521">MSTQPATGAITDVEPRVERNDEDGRYEIRIGDVLGGFAEFEPDDSGRLVFLHTEIDPTLEGRGLGGLLVGEAMADVARRGETVVPSCPFVVRFLRDREVPGLQVEWPKRGEPAE</sequence>
<dbReference type="EMBL" id="JBHMBE010000001">
    <property type="protein sequence ID" value="MFB9644649.1"/>
    <property type="molecule type" value="Genomic_DNA"/>
</dbReference>
<evidence type="ECO:0000313" key="2">
    <source>
        <dbReference type="EMBL" id="MFB9644649.1"/>
    </source>
</evidence>
<keyword evidence="3" id="KW-1185">Reference proteome</keyword>
<dbReference type="GO" id="GO:0016746">
    <property type="term" value="F:acyltransferase activity"/>
    <property type="evidence" value="ECO:0007669"/>
    <property type="project" value="UniProtKB-KW"/>
</dbReference>
<keyword evidence="2" id="KW-0808">Transferase</keyword>
<dbReference type="PANTHER" id="PTHR31435">
    <property type="entry name" value="PROTEIN NATD1"/>
    <property type="match status" value="1"/>
</dbReference>
<dbReference type="EC" id="2.3.1.-" evidence="2"/>
<protein>
    <submittedName>
        <fullName evidence="2">GNAT family N-acetyltransferase</fullName>
        <ecNumber evidence="2">2.3.1.-</ecNumber>
    </submittedName>
</protein>
<dbReference type="PROSITE" id="PS51729">
    <property type="entry name" value="GNAT_YJDJ"/>
    <property type="match status" value="1"/>
</dbReference>
<keyword evidence="2" id="KW-0012">Acyltransferase</keyword>